<proteinExistence type="predicted"/>
<evidence type="ECO:0000313" key="2">
    <source>
        <dbReference type="EMBL" id="PCG76321.1"/>
    </source>
</evidence>
<accession>A0A2A4JWE2</accession>
<evidence type="ECO:0000256" key="1">
    <source>
        <dbReference type="SAM" id="MobiDB-lite"/>
    </source>
</evidence>
<feature type="compositionally biased region" description="Low complexity" evidence="1">
    <location>
        <begin position="172"/>
        <end position="201"/>
    </location>
</feature>
<comment type="caution">
    <text evidence="2">The sequence shown here is derived from an EMBL/GenBank/DDBJ whole genome shotgun (WGS) entry which is preliminary data.</text>
</comment>
<feature type="region of interest" description="Disordered" evidence="1">
    <location>
        <begin position="166"/>
        <end position="223"/>
    </location>
</feature>
<dbReference type="AlphaFoldDB" id="A0A2A4JWE2"/>
<protein>
    <submittedName>
        <fullName evidence="2">Uncharacterized protein</fullName>
    </submittedName>
</protein>
<dbReference type="EMBL" id="NWSH01000451">
    <property type="protein sequence ID" value="PCG76321.1"/>
    <property type="molecule type" value="Genomic_DNA"/>
</dbReference>
<name>A0A2A4JWE2_HELVI</name>
<sequence length="614" mass="70292">MRSSVKPQLFYTQQILRTHKLISTKKTFWHHFDEDDEAWPKVVLILSSTSRTTTQRKIRRTFPSYFPFINRYTEKQTIYPNDVINVDFETSEQVPTDYDNGKNWVALNFVNTDESGNWEDDNMEGAEQQVPAMSNLLSPTNTLTKTWNKAPNTMKTATILRQLEFPSEDTTKTTTKTTTKSTTESTTKVTTTTTPAKSSKTQNETRGTPVTSPPTTKPIPLEAGQTPGPYDIHVVKCFQCGLNVTEIPVGPTCFHVFNSHERIYHYRRNSYKVTCMNEPRKDSKFGNIFVTAPKRVFRAGCFKRFLDIGEVYNERGCRTMNPLNGTSFASRSFRLLEKSMHQMDEGCVSSPHASLTPFSRAVTLYASTSAARKSNFMDPLVFMATKDVIVLPEDYEDEFSNLETTPIGIPEEDYYYNTDTDTAFREVSDDSYMSGQENKKSSSNSDEDKSYHEIGNIYDPWPSIPPRYIYTTSSTEYLTMPQTEYSPSKMTIKEANDKTRLSTSEFRRPCSENKLHYGEPLTEIMYQRITFPELTTVKKKPYASKTPYEIPKDTELDETTKRYYGEPASEISGHETTYTVEKKTPISHLQETDVLGLHSLNKTCQNMISPRLQK</sequence>
<reference evidence="2" key="1">
    <citation type="submission" date="2017-09" db="EMBL/GenBank/DDBJ databases">
        <title>Contemporary evolution of a Lepidopteran species, Heliothis virescens, in response to modern agricultural practices.</title>
        <authorList>
            <person name="Fritz M.L."/>
            <person name="Deyonke A.M."/>
            <person name="Papanicolaou A."/>
            <person name="Micinski S."/>
            <person name="Westbrook J."/>
            <person name="Gould F."/>
        </authorList>
    </citation>
    <scope>NUCLEOTIDE SEQUENCE [LARGE SCALE GENOMIC DNA]</scope>
    <source>
        <strain evidence="2">HvINT-</strain>
        <tissue evidence="2">Whole body</tissue>
    </source>
</reference>
<organism evidence="2">
    <name type="scientific">Heliothis virescens</name>
    <name type="common">Tobacco budworm moth</name>
    <dbReference type="NCBI Taxonomy" id="7102"/>
    <lineage>
        <taxon>Eukaryota</taxon>
        <taxon>Metazoa</taxon>
        <taxon>Ecdysozoa</taxon>
        <taxon>Arthropoda</taxon>
        <taxon>Hexapoda</taxon>
        <taxon>Insecta</taxon>
        <taxon>Pterygota</taxon>
        <taxon>Neoptera</taxon>
        <taxon>Endopterygota</taxon>
        <taxon>Lepidoptera</taxon>
        <taxon>Glossata</taxon>
        <taxon>Ditrysia</taxon>
        <taxon>Noctuoidea</taxon>
        <taxon>Noctuidae</taxon>
        <taxon>Heliothinae</taxon>
        <taxon>Heliothis</taxon>
    </lineage>
</organism>
<gene>
    <name evidence="2" type="ORF">B5V51_9786</name>
</gene>
<feature type="region of interest" description="Disordered" evidence="1">
    <location>
        <begin position="427"/>
        <end position="451"/>
    </location>
</feature>